<dbReference type="Proteomes" id="UP001433268">
    <property type="component" value="Unassembled WGS sequence"/>
</dbReference>
<dbReference type="GeneID" id="92037417"/>
<dbReference type="EMBL" id="JAQQWN010000002">
    <property type="protein sequence ID" value="KAK8093357.1"/>
    <property type="molecule type" value="Genomic_DNA"/>
</dbReference>
<comment type="caution">
    <text evidence="1">The sequence shown here is derived from an EMBL/GenBank/DDBJ whole genome shotgun (WGS) entry which is preliminary data.</text>
</comment>
<evidence type="ECO:0000313" key="2">
    <source>
        <dbReference type="Proteomes" id="UP001433268"/>
    </source>
</evidence>
<proteinExistence type="predicted"/>
<reference evidence="1 2" key="1">
    <citation type="submission" date="2023-01" db="EMBL/GenBank/DDBJ databases">
        <title>Analysis of 21 Apiospora genomes using comparative genomics revels a genus with tremendous synthesis potential of carbohydrate active enzymes and secondary metabolites.</title>
        <authorList>
            <person name="Sorensen T."/>
        </authorList>
    </citation>
    <scope>NUCLEOTIDE SEQUENCE [LARGE SCALE GENOMIC DNA]</scope>
    <source>
        <strain evidence="1 2">CBS 114990</strain>
    </source>
</reference>
<protein>
    <submittedName>
        <fullName evidence="1">Uncharacterized protein</fullName>
    </submittedName>
</protein>
<name>A0ABR1X9N1_9PEZI</name>
<gene>
    <name evidence="1" type="ORF">PG997_000042</name>
</gene>
<dbReference type="RefSeq" id="XP_066674130.1">
    <property type="nucleotide sequence ID" value="XM_066804357.1"/>
</dbReference>
<keyword evidence="2" id="KW-1185">Reference proteome</keyword>
<organism evidence="1 2">
    <name type="scientific">Apiospora hydei</name>
    <dbReference type="NCBI Taxonomy" id="1337664"/>
    <lineage>
        <taxon>Eukaryota</taxon>
        <taxon>Fungi</taxon>
        <taxon>Dikarya</taxon>
        <taxon>Ascomycota</taxon>
        <taxon>Pezizomycotina</taxon>
        <taxon>Sordariomycetes</taxon>
        <taxon>Xylariomycetidae</taxon>
        <taxon>Amphisphaeriales</taxon>
        <taxon>Apiosporaceae</taxon>
        <taxon>Apiospora</taxon>
    </lineage>
</organism>
<accession>A0ABR1X9N1</accession>
<sequence>MVVPPFICSGKSTPNDDGPGYAWSSELYFEKKEFLQKQEIRYVLDVHSPVSRGIDITMCPHITHSLADVKLQIQDGWLRASAHLSQKYHIYGQHSTNTTQWKSTEDRLVQVHYCEICHCDLERTLEVRGRELHARFTVYRNLGAGTDRFDGKWISLLTGFGSKRPPESKPEDNSVFAQVIKLAQALQRPNLREHVPFRRLD</sequence>
<evidence type="ECO:0000313" key="1">
    <source>
        <dbReference type="EMBL" id="KAK8093357.1"/>
    </source>
</evidence>